<keyword evidence="3 4" id="KW-0808">Transferase</keyword>
<dbReference type="SUPFAM" id="SSF53756">
    <property type="entry name" value="UDP-Glycosyltransferase/glycogen phosphorylase"/>
    <property type="match status" value="1"/>
</dbReference>
<dbReference type="Proteomes" id="UP000625711">
    <property type="component" value="Unassembled WGS sequence"/>
</dbReference>
<comment type="catalytic activity">
    <reaction evidence="5">
        <text>glucuronate acceptor + UDP-alpha-D-glucuronate = acceptor beta-D-glucuronoside + UDP + H(+)</text>
        <dbReference type="Rhea" id="RHEA:21032"/>
        <dbReference type="ChEBI" id="CHEBI:15378"/>
        <dbReference type="ChEBI" id="CHEBI:58052"/>
        <dbReference type="ChEBI" id="CHEBI:58223"/>
        <dbReference type="ChEBI" id="CHEBI:132367"/>
        <dbReference type="ChEBI" id="CHEBI:132368"/>
        <dbReference type="EC" id="2.4.1.17"/>
    </reaction>
</comment>
<evidence type="ECO:0000256" key="2">
    <source>
        <dbReference type="ARBA" id="ARBA00022676"/>
    </source>
</evidence>
<comment type="subcellular location">
    <subcellularLocation>
        <location evidence="5">Membrane</location>
        <topology evidence="5">Single-pass membrane protein</topology>
    </subcellularLocation>
</comment>
<dbReference type="GO" id="GO:0015020">
    <property type="term" value="F:glucuronosyltransferase activity"/>
    <property type="evidence" value="ECO:0007669"/>
    <property type="project" value="UniProtKB-EC"/>
</dbReference>
<keyword evidence="7" id="KW-1185">Reference proteome</keyword>
<organism evidence="6 7">
    <name type="scientific">Rhynchophorus ferrugineus</name>
    <name type="common">Red palm weevil</name>
    <name type="synonym">Curculio ferrugineus</name>
    <dbReference type="NCBI Taxonomy" id="354439"/>
    <lineage>
        <taxon>Eukaryota</taxon>
        <taxon>Metazoa</taxon>
        <taxon>Ecdysozoa</taxon>
        <taxon>Arthropoda</taxon>
        <taxon>Hexapoda</taxon>
        <taxon>Insecta</taxon>
        <taxon>Pterygota</taxon>
        <taxon>Neoptera</taxon>
        <taxon>Endopterygota</taxon>
        <taxon>Coleoptera</taxon>
        <taxon>Polyphaga</taxon>
        <taxon>Cucujiformia</taxon>
        <taxon>Curculionidae</taxon>
        <taxon>Dryophthorinae</taxon>
        <taxon>Rhynchophorus</taxon>
    </lineage>
</organism>
<dbReference type="OrthoDB" id="5835829at2759"/>
<dbReference type="EC" id="2.4.1.17" evidence="5"/>
<dbReference type="PANTHER" id="PTHR48043">
    <property type="entry name" value="EG:EG0003.4 PROTEIN-RELATED"/>
    <property type="match status" value="1"/>
</dbReference>
<evidence type="ECO:0000313" key="7">
    <source>
        <dbReference type="Proteomes" id="UP000625711"/>
    </source>
</evidence>
<keyword evidence="2 4" id="KW-0328">Glycosyltransferase</keyword>
<dbReference type="InterPro" id="IPR002213">
    <property type="entry name" value="UDP_glucos_trans"/>
</dbReference>
<evidence type="ECO:0000256" key="4">
    <source>
        <dbReference type="RuleBase" id="RU003718"/>
    </source>
</evidence>
<dbReference type="EMBL" id="JAACXV010014405">
    <property type="protein sequence ID" value="KAF7267594.1"/>
    <property type="molecule type" value="Genomic_DNA"/>
</dbReference>
<name>A0A834HTA4_RHYFE</name>
<dbReference type="GO" id="GO:0016020">
    <property type="term" value="C:membrane"/>
    <property type="evidence" value="ECO:0007669"/>
    <property type="project" value="UniProtKB-SubCell"/>
</dbReference>
<dbReference type="InterPro" id="IPR050271">
    <property type="entry name" value="UDP-glycosyltransferase"/>
</dbReference>
<gene>
    <name evidence="6" type="ORF">GWI33_019205</name>
</gene>
<keyword evidence="5" id="KW-0732">Signal</keyword>
<dbReference type="Pfam" id="PF00201">
    <property type="entry name" value="UDPGT"/>
    <property type="match status" value="1"/>
</dbReference>
<dbReference type="AlphaFoldDB" id="A0A834HTA4"/>
<feature type="chain" id="PRO_5033103949" description="UDP-glucuronosyltransferase" evidence="5">
    <location>
        <begin position="22"/>
        <end position="527"/>
    </location>
</feature>
<dbReference type="PROSITE" id="PS00375">
    <property type="entry name" value="UDPGT"/>
    <property type="match status" value="1"/>
</dbReference>
<dbReference type="FunFam" id="3.40.50.2000:FF:000050">
    <property type="entry name" value="UDP-glucuronosyltransferase"/>
    <property type="match status" value="1"/>
</dbReference>
<sequence length="527" mass="60782">MRLASLSILSFFFFELQCGESARILGVFPLAGKSVNILYNRLMKGLADAGHDVTLISSYKNKLPIVNGSYTDVVLTGFTEDYEALLNRGHFLDAHEDYPISAVNDYFNYFLFIWNNTFKHPNVRKMLKTSQKFDIVLTEYFWNDCLEIFAHIYDCTVVMFTSMGGVNPWVNDRVGNYLQASSASHFFMLGDYSKGMTFIERIHNLAYYLYDYYHKYFVIIPGNNAILQHNFPNPPDVSTFYEKISIVLLGSHSSLRQPIPLAPNMVEIGGFHLDPPKKLPKDIQTILDGAKNGVIFFSMGSHVKSSDFSEEKRKIFLNVFMKLDQIVLWKFEDDNLPGKPDNVHIRKWLPQMDLLAQPNIRLFITHGGYGSLQETIYHGVPVLTIPCFADQYNNAYLAVQLGYALKLSYNDKNFNEDTLYSLIQELLNNPQYRENAKTRSRLFHDRPMKPLDTAIYWIEYAIRNKGAPHLRLSALDIPFYKLYNIDIYLFFILKLSYCEAQFVPVQNILAPLKFGNVVTIQNGTMWE</sequence>
<dbReference type="CDD" id="cd03784">
    <property type="entry name" value="GT1_Gtf-like"/>
    <property type="match status" value="1"/>
</dbReference>
<comment type="similarity">
    <text evidence="1 4">Belongs to the UDP-glycosyltransferase family.</text>
</comment>
<comment type="caution">
    <text evidence="6">The sequence shown here is derived from an EMBL/GenBank/DDBJ whole genome shotgun (WGS) entry which is preliminary data.</text>
</comment>
<dbReference type="InterPro" id="IPR035595">
    <property type="entry name" value="UDP_glycos_trans_CS"/>
</dbReference>
<evidence type="ECO:0000313" key="6">
    <source>
        <dbReference type="EMBL" id="KAF7267594.1"/>
    </source>
</evidence>
<reference evidence="6" key="1">
    <citation type="submission" date="2020-08" db="EMBL/GenBank/DDBJ databases">
        <title>Genome sequencing and assembly of the red palm weevil Rhynchophorus ferrugineus.</title>
        <authorList>
            <person name="Dias G.B."/>
            <person name="Bergman C.M."/>
            <person name="Manee M."/>
        </authorList>
    </citation>
    <scope>NUCLEOTIDE SEQUENCE</scope>
    <source>
        <strain evidence="6">AA-2017</strain>
        <tissue evidence="6">Whole larva</tissue>
    </source>
</reference>
<evidence type="ECO:0000256" key="5">
    <source>
        <dbReference type="RuleBase" id="RU362059"/>
    </source>
</evidence>
<feature type="signal peptide" evidence="5">
    <location>
        <begin position="1"/>
        <end position="21"/>
    </location>
</feature>
<dbReference type="PANTHER" id="PTHR48043:SF159">
    <property type="entry name" value="EG:EG0003.4 PROTEIN-RELATED"/>
    <property type="match status" value="1"/>
</dbReference>
<accession>A0A834HTA4</accession>
<evidence type="ECO:0000256" key="3">
    <source>
        <dbReference type="ARBA" id="ARBA00022679"/>
    </source>
</evidence>
<dbReference type="Gene3D" id="3.40.50.2000">
    <property type="entry name" value="Glycogen Phosphorylase B"/>
    <property type="match status" value="1"/>
</dbReference>
<protein>
    <recommendedName>
        <fullName evidence="5">UDP-glucuronosyltransferase</fullName>
        <ecNumber evidence="5">2.4.1.17</ecNumber>
    </recommendedName>
</protein>
<evidence type="ECO:0000256" key="1">
    <source>
        <dbReference type="ARBA" id="ARBA00009995"/>
    </source>
</evidence>
<proteinExistence type="inferred from homology"/>